<comment type="caution">
    <text evidence="2">The sequence shown here is derived from an EMBL/GenBank/DDBJ whole genome shotgun (WGS) entry which is preliminary data.</text>
</comment>
<keyword evidence="3" id="KW-1185">Reference proteome</keyword>
<name>A0A839SSN1_9PROT</name>
<dbReference type="Proteomes" id="UP000581135">
    <property type="component" value="Unassembled WGS sequence"/>
</dbReference>
<evidence type="ECO:0000313" key="2">
    <source>
        <dbReference type="EMBL" id="MBB3064720.1"/>
    </source>
</evidence>
<organism evidence="2 3">
    <name type="scientific">Limibacillus halophilus</name>
    <dbReference type="NCBI Taxonomy" id="1579333"/>
    <lineage>
        <taxon>Bacteria</taxon>
        <taxon>Pseudomonadati</taxon>
        <taxon>Pseudomonadota</taxon>
        <taxon>Alphaproteobacteria</taxon>
        <taxon>Rhodospirillales</taxon>
        <taxon>Rhodovibrionaceae</taxon>
        <taxon>Limibacillus</taxon>
    </lineage>
</organism>
<reference evidence="2 3" key="1">
    <citation type="submission" date="2020-08" db="EMBL/GenBank/DDBJ databases">
        <title>Genomic Encyclopedia of Type Strains, Phase III (KMG-III): the genomes of soil and plant-associated and newly described type strains.</title>
        <authorList>
            <person name="Whitman W."/>
        </authorList>
    </citation>
    <scope>NUCLEOTIDE SEQUENCE [LARGE SCALE GENOMIC DNA]</scope>
    <source>
        <strain evidence="2 3">CECT 8803</strain>
    </source>
</reference>
<dbReference type="AlphaFoldDB" id="A0A839SSN1"/>
<feature type="signal peptide" evidence="1">
    <location>
        <begin position="1"/>
        <end position="22"/>
    </location>
</feature>
<feature type="chain" id="PRO_5032653829" evidence="1">
    <location>
        <begin position="23"/>
        <end position="333"/>
    </location>
</feature>
<dbReference type="EMBL" id="JACHXA010000002">
    <property type="protein sequence ID" value="MBB3064720.1"/>
    <property type="molecule type" value="Genomic_DNA"/>
</dbReference>
<gene>
    <name evidence="2" type="ORF">FHR98_000992</name>
</gene>
<protein>
    <submittedName>
        <fullName evidence="2">Opacity protein-like surface antigen</fullName>
    </submittedName>
</protein>
<evidence type="ECO:0000256" key="1">
    <source>
        <dbReference type="SAM" id="SignalP"/>
    </source>
</evidence>
<sequence length="333" mass="36602">MRRLLALIAIPVISLFAGQATAFHTGAPDDDYSVQVDAGAGFGWVWRPSSQFLRLELGGTVTDRSFGVPDIDDEYSKFHFGLAAWLNLWGIHTLGHFGIITSDHKYNFEAQNISAMGYQLGIISPIGNGFITAPGFGDLYNVNYMSEMDYYDFTLGLSTYLGFDFMPSAHGSPDGLVKPSINLSYGNIKVQEMFSAYTNGMTFPFQYDSKLDTMSWGVDLGVQVLSPDIVPGLKVFADANTQFNYDETDGFARLTPGTMGPYDQVKFDDSKLNVGFTLGAGIHYEVGSFTTEFSYSYSNFGMPDIKLSGTGPAELDTQRAQSHAIMVEGRVRF</sequence>
<evidence type="ECO:0000313" key="3">
    <source>
        <dbReference type="Proteomes" id="UP000581135"/>
    </source>
</evidence>
<proteinExistence type="predicted"/>
<dbReference type="RefSeq" id="WP_183415518.1">
    <property type="nucleotide sequence ID" value="NZ_JACHXA010000002.1"/>
</dbReference>
<keyword evidence="1" id="KW-0732">Signal</keyword>
<accession>A0A839SSN1</accession>